<dbReference type="CDD" id="cd14686">
    <property type="entry name" value="bZIP"/>
    <property type="match status" value="1"/>
</dbReference>
<feature type="region of interest" description="Disordered" evidence="1">
    <location>
        <begin position="66"/>
        <end position="118"/>
    </location>
</feature>
<dbReference type="GeneID" id="16078471"/>
<dbReference type="InParanoid" id="F2TZ96"/>
<dbReference type="AlphaFoldDB" id="F2TZ96"/>
<evidence type="ECO:0000313" key="2">
    <source>
        <dbReference type="EMBL" id="EGD78920.1"/>
    </source>
</evidence>
<dbReference type="RefSeq" id="XP_004997876.1">
    <property type="nucleotide sequence ID" value="XM_004997819.1"/>
</dbReference>
<keyword evidence="3" id="KW-1185">Reference proteome</keyword>
<evidence type="ECO:0000256" key="1">
    <source>
        <dbReference type="SAM" id="MobiDB-lite"/>
    </source>
</evidence>
<dbReference type="Proteomes" id="UP000007799">
    <property type="component" value="Unassembled WGS sequence"/>
</dbReference>
<feature type="compositionally biased region" description="Low complexity" evidence="1">
    <location>
        <begin position="181"/>
        <end position="198"/>
    </location>
</feature>
<sequence>MYHQQSQVHQAEDLSATTPVMLPFDMAFNNDGYDPQQQDGYSHAFVTSARRCTSPAPQLADAGITVVHTQQQQQQQPQPCGQQVTDPRDRRSSATTDNSLTSASSFTASNSASDVAPTSPPAAIHTAFASHLGQGTVQDMGIPAAFDAVHGSSTRGATLAEDVHTHSNTAMFSQPPPQPQGAPASSSFSSLPQLEPFPDMAQGSDSGHDSSTSNLYGSYNNDNNNNSNSSSSSSSSANGLGAYHGLPDANMIAGSLAALEENMHHFQGPALTPLLASNLDLFNFDGSDTLAHTNTSTTNTNTSAGTSLSMMEVSTWAANMQLVPEDRAADIMHAHAVGEASASSGRSSVCSSDAASAVSDKNWVGRRTTKRGGTRKSAPKRKRKRNRKRIAELPPTQQEHQRYVSRMAARRRRQKQVEELKYYTKRSEELLADQHKLQERLVNVRRQRDLEAMRLLELVVAGQFYIPGLSL</sequence>
<accession>F2TZ96</accession>
<feature type="compositionally biased region" description="Low complexity" evidence="1">
    <location>
        <begin position="98"/>
        <end position="113"/>
    </location>
</feature>
<feature type="region of interest" description="Disordered" evidence="1">
    <location>
        <begin position="361"/>
        <end position="387"/>
    </location>
</feature>
<feature type="compositionally biased region" description="Polar residues" evidence="1">
    <location>
        <begin position="203"/>
        <end position="212"/>
    </location>
</feature>
<protein>
    <recommendedName>
        <fullName evidence="4">BZIP domain-containing protein</fullName>
    </recommendedName>
</protein>
<evidence type="ECO:0008006" key="4">
    <source>
        <dbReference type="Google" id="ProtNLM"/>
    </source>
</evidence>
<feature type="compositionally biased region" description="Low complexity" evidence="1">
    <location>
        <begin position="213"/>
        <end position="238"/>
    </location>
</feature>
<name>F2TZ96_SALR5</name>
<reference evidence="2" key="1">
    <citation type="submission" date="2009-08" db="EMBL/GenBank/DDBJ databases">
        <title>Annotation of Salpingoeca rosetta.</title>
        <authorList>
            <consortium name="The Broad Institute Genome Sequencing Platform"/>
            <person name="Russ C."/>
            <person name="Cuomo C."/>
            <person name="Burger G."/>
            <person name="Gray M.W."/>
            <person name="Holland P.W.H."/>
            <person name="King N."/>
            <person name="Lang F.B.F."/>
            <person name="Roger A.J."/>
            <person name="Ruiz-Trillo I."/>
            <person name="Young S.K."/>
            <person name="Zeng Q."/>
            <person name="Gargeya S."/>
            <person name="Alvarado L."/>
            <person name="Berlin A."/>
            <person name="Chapman S.B."/>
            <person name="Chen Z."/>
            <person name="Freedman E."/>
            <person name="Gellesch M."/>
            <person name="Goldberg J."/>
            <person name="Griggs A."/>
            <person name="Gujja S."/>
            <person name="Heilman E."/>
            <person name="Heiman D."/>
            <person name="Howarth C."/>
            <person name="Mehta T."/>
            <person name="Neiman D."/>
            <person name="Pearson M."/>
            <person name="Roberts A."/>
            <person name="Saif S."/>
            <person name="Shea T."/>
            <person name="Shenoy N."/>
            <person name="Sisk P."/>
            <person name="Stolte C."/>
            <person name="Sykes S."/>
            <person name="White J."/>
            <person name="Yandava C."/>
            <person name="Haas B."/>
            <person name="Nusbaum C."/>
            <person name="Birren B."/>
        </authorList>
    </citation>
    <scope>NUCLEOTIDE SEQUENCE [LARGE SCALE GENOMIC DNA]</scope>
    <source>
        <strain evidence="2">ATCC 50818</strain>
    </source>
</reference>
<feature type="region of interest" description="Disordered" evidence="1">
    <location>
        <begin position="168"/>
        <end position="238"/>
    </location>
</feature>
<dbReference type="KEGG" id="sre:PTSG_01895"/>
<dbReference type="EMBL" id="GL832957">
    <property type="protein sequence ID" value="EGD78920.1"/>
    <property type="molecule type" value="Genomic_DNA"/>
</dbReference>
<feature type="compositionally biased region" description="Basic residues" evidence="1">
    <location>
        <begin position="367"/>
        <end position="387"/>
    </location>
</feature>
<organism evidence="3">
    <name type="scientific">Salpingoeca rosetta (strain ATCC 50818 / BSB-021)</name>
    <dbReference type="NCBI Taxonomy" id="946362"/>
    <lineage>
        <taxon>Eukaryota</taxon>
        <taxon>Choanoflagellata</taxon>
        <taxon>Craspedida</taxon>
        <taxon>Salpingoecidae</taxon>
        <taxon>Salpingoeca</taxon>
    </lineage>
</organism>
<evidence type="ECO:0000313" key="3">
    <source>
        <dbReference type="Proteomes" id="UP000007799"/>
    </source>
</evidence>
<gene>
    <name evidence="2" type="ORF">PTSG_01895</name>
</gene>
<feature type="compositionally biased region" description="Low complexity" evidence="1">
    <location>
        <begin position="70"/>
        <end position="83"/>
    </location>
</feature>
<proteinExistence type="predicted"/>